<proteinExistence type="predicted"/>
<evidence type="ECO:0000313" key="1">
    <source>
        <dbReference type="EMBL" id="MBX29627.1"/>
    </source>
</evidence>
<protein>
    <submittedName>
        <fullName evidence="1">Uncharacterized protein</fullName>
    </submittedName>
</protein>
<reference evidence="1" key="1">
    <citation type="submission" date="2018-02" db="EMBL/GenBank/DDBJ databases">
        <title>Rhizophora mucronata_Transcriptome.</title>
        <authorList>
            <person name="Meera S.P."/>
            <person name="Sreeshan A."/>
            <person name="Augustine A."/>
        </authorList>
    </citation>
    <scope>NUCLEOTIDE SEQUENCE</scope>
    <source>
        <tissue evidence="1">Leaf</tissue>
    </source>
</reference>
<dbReference type="EMBL" id="GGEC01049143">
    <property type="protein sequence ID" value="MBX29627.1"/>
    <property type="molecule type" value="Transcribed_RNA"/>
</dbReference>
<organism evidence="1">
    <name type="scientific">Rhizophora mucronata</name>
    <name type="common">Asiatic mangrove</name>
    <dbReference type="NCBI Taxonomy" id="61149"/>
    <lineage>
        <taxon>Eukaryota</taxon>
        <taxon>Viridiplantae</taxon>
        <taxon>Streptophyta</taxon>
        <taxon>Embryophyta</taxon>
        <taxon>Tracheophyta</taxon>
        <taxon>Spermatophyta</taxon>
        <taxon>Magnoliopsida</taxon>
        <taxon>eudicotyledons</taxon>
        <taxon>Gunneridae</taxon>
        <taxon>Pentapetalae</taxon>
        <taxon>rosids</taxon>
        <taxon>fabids</taxon>
        <taxon>Malpighiales</taxon>
        <taxon>Rhizophoraceae</taxon>
        <taxon>Rhizophora</taxon>
    </lineage>
</organism>
<sequence length="32" mass="3817">MDLCYYLFRPPKECASLQSHDLQYLQTVQIVN</sequence>
<name>A0A2P2MHH5_RHIMU</name>
<accession>A0A2P2MHH5</accession>
<dbReference type="AlphaFoldDB" id="A0A2P2MHH5"/>